<dbReference type="CDD" id="cd07377">
    <property type="entry name" value="WHTH_GntR"/>
    <property type="match status" value="1"/>
</dbReference>
<evidence type="ECO:0000313" key="5">
    <source>
        <dbReference type="EMBL" id="PQD94878.1"/>
    </source>
</evidence>
<evidence type="ECO:0000256" key="2">
    <source>
        <dbReference type="ARBA" id="ARBA00023125"/>
    </source>
</evidence>
<dbReference type="Gene3D" id="1.10.10.10">
    <property type="entry name" value="Winged helix-like DNA-binding domain superfamily/Winged helix DNA-binding domain"/>
    <property type="match status" value="1"/>
</dbReference>
<dbReference type="Pfam" id="PF00392">
    <property type="entry name" value="GntR"/>
    <property type="match status" value="1"/>
</dbReference>
<dbReference type="InterPro" id="IPR050679">
    <property type="entry name" value="Bact_HTH_transcr_reg"/>
</dbReference>
<keyword evidence="1" id="KW-0805">Transcription regulation</keyword>
<organism evidence="5 6">
    <name type="scientific">Pradoshia eiseniae</name>
    <dbReference type="NCBI Taxonomy" id="2064768"/>
    <lineage>
        <taxon>Bacteria</taxon>
        <taxon>Bacillati</taxon>
        <taxon>Bacillota</taxon>
        <taxon>Bacilli</taxon>
        <taxon>Bacillales</taxon>
        <taxon>Bacillaceae</taxon>
        <taxon>Pradoshia</taxon>
    </lineage>
</organism>
<evidence type="ECO:0000256" key="3">
    <source>
        <dbReference type="ARBA" id="ARBA00023163"/>
    </source>
</evidence>
<dbReference type="Proteomes" id="UP000239663">
    <property type="component" value="Unassembled WGS sequence"/>
</dbReference>
<sequence length="247" mass="28363">MVSVNNPLPLHTQIREILKQEISANLYTDKIPSERELMNRFSVSRSTIREAVIHLVHEGILEKIHGKGTYISRRNIQDSLNTLHSLTDTIKRTGMSPGSKLLFTELINEPDKPGNILLARPFHLITRLRTANGMPIAVERHYYTKDIGDKLLEYDLNQAVIYDLLEQELGLDFYQAEQIISCKPVSNYDSNQLHIPCGTNALFVERTSMNSFGQVLEYYTGTYKPDTYSFHIHTKRHNVSGYKINEE</sequence>
<evidence type="ECO:0000313" key="6">
    <source>
        <dbReference type="Proteomes" id="UP000239663"/>
    </source>
</evidence>
<dbReference type="GO" id="GO:0003677">
    <property type="term" value="F:DNA binding"/>
    <property type="evidence" value="ECO:0007669"/>
    <property type="project" value="UniProtKB-KW"/>
</dbReference>
<dbReference type="AlphaFoldDB" id="A0A2S7MYR7"/>
<protein>
    <submittedName>
        <fullName evidence="5">GntR family transcriptional regulator</fullName>
    </submittedName>
</protein>
<dbReference type="InterPro" id="IPR000524">
    <property type="entry name" value="Tscrpt_reg_HTH_GntR"/>
</dbReference>
<dbReference type="OrthoDB" id="9815017at2"/>
<dbReference type="InterPro" id="IPR011663">
    <property type="entry name" value="UTRA"/>
</dbReference>
<dbReference type="PANTHER" id="PTHR44846">
    <property type="entry name" value="MANNOSYL-D-GLYCERATE TRANSPORT/METABOLISM SYSTEM REPRESSOR MNGR-RELATED"/>
    <property type="match status" value="1"/>
</dbReference>
<dbReference type="InterPro" id="IPR036388">
    <property type="entry name" value="WH-like_DNA-bd_sf"/>
</dbReference>
<dbReference type="Pfam" id="PF07702">
    <property type="entry name" value="UTRA"/>
    <property type="match status" value="1"/>
</dbReference>
<dbReference type="SUPFAM" id="SSF64288">
    <property type="entry name" value="Chorismate lyase-like"/>
    <property type="match status" value="1"/>
</dbReference>
<dbReference type="GO" id="GO:0045892">
    <property type="term" value="P:negative regulation of DNA-templated transcription"/>
    <property type="evidence" value="ECO:0007669"/>
    <property type="project" value="TreeGrafter"/>
</dbReference>
<dbReference type="SUPFAM" id="SSF46785">
    <property type="entry name" value="Winged helix' DNA-binding domain"/>
    <property type="match status" value="1"/>
</dbReference>
<dbReference type="SMART" id="SM00866">
    <property type="entry name" value="UTRA"/>
    <property type="match status" value="1"/>
</dbReference>
<dbReference type="SMART" id="SM00345">
    <property type="entry name" value="HTH_GNTR"/>
    <property type="match status" value="1"/>
</dbReference>
<name>A0A2S7MYR7_9BACI</name>
<evidence type="ECO:0000256" key="1">
    <source>
        <dbReference type="ARBA" id="ARBA00023015"/>
    </source>
</evidence>
<keyword evidence="2" id="KW-0238">DNA-binding</keyword>
<keyword evidence="6" id="KW-1185">Reference proteome</keyword>
<gene>
    <name evidence="5" type="ORF">CYL18_12835</name>
</gene>
<evidence type="ECO:0000259" key="4">
    <source>
        <dbReference type="PROSITE" id="PS50949"/>
    </source>
</evidence>
<proteinExistence type="predicted"/>
<accession>A0A2S7MYR7</accession>
<keyword evidence="3" id="KW-0804">Transcription</keyword>
<feature type="domain" description="HTH gntR-type" evidence="4">
    <location>
        <begin position="8"/>
        <end position="74"/>
    </location>
</feature>
<dbReference type="PROSITE" id="PS50949">
    <property type="entry name" value="HTH_GNTR"/>
    <property type="match status" value="1"/>
</dbReference>
<comment type="caution">
    <text evidence="5">The sequence shown here is derived from an EMBL/GenBank/DDBJ whole genome shotgun (WGS) entry which is preliminary data.</text>
</comment>
<dbReference type="InterPro" id="IPR028978">
    <property type="entry name" value="Chorismate_lyase_/UTRA_dom_sf"/>
</dbReference>
<dbReference type="GO" id="GO:0003700">
    <property type="term" value="F:DNA-binding transcription factor activity"/>
    <property type="evidence" value="ECO:0007669"/>
    <property type="project" value="InterPro"/>
</dbReference>
<dbReference type="EMBL" id="PKOZ01000007">
    <property type="protein sequence ID" value="PQD94878.1"/>
    <property type="molecule type" value="Genomic_DNA"/>
</dbReference>
<dbReference type="PRINTS" id="PR00035">
    <property type="entry name" value="HTHGNTR"/>
</dbReference>
<reference evidence="5 6" key="1">
    <citation type="submission" date="2017-12" db="EMBL/GenBank/DDBJ databases">
        <title>Taxonomic description and draft genome of Pradoshia cofamensis Gen. nov., sp. nov., a thermotolerant bacillale isolated from anterior gut of earthworm Eisenia fetida.</title>
        <authorList>
            <person name="Saha T."/>
            <person name="Chakraborty R."/>
        </authorList>
    </citation>
    <scope>NUCLEOTIDE SEQUENCE [LARGE SCALE GENOMIC DNA]</scope>
    <source>
        <strain evidence="5 6">EAG3</strain>
    </source>
</reference>
<dbReference type="Gene3D" id="3.40.1410.10">
    <property type="entry name" value="Chorismate lyase-like"/>
    <property type="match status" value="1"/>
</dbReference>
<dbReference type="PANTHER" id="PTHR44846:SF1">
    <property type="entry name" value="MANNOSYL-D-GLYCERATE TRANSPORT_METABOLISM SYSTEM REPRESSOR MNGR-RELATED"/>
    <property type="match status" value="1"/>
</dbReference>
<dbReference type="InterPro" id="IPR036390">
    <property type="entry name" value="WH_DNA-bd_sf"/>
</dbReference>